<keyword evidence="9" id="KW-1185">Reference proteome</keyword>
<keyword evidence="5" id="KW-0560">Oxidoreductase</keyword>
<keyword evidence="4" id="KW-0223">Dioxygenase</keyword>
<gene>
    <name evidence="8" type="ORF">B4U79_00696</name>
</gene>
<keyword evidence="3" id="KW-0847">Vitamin C</keyword>
<dbReference type="InterPro" id="IPR006620">
    <property type="entry name" value="Pro_4_hyd_alph"/>
</dbReference>
<comment type="cofactor">
    <cofactor evidence="1">
        <name>L-ascorbate</name>
        <dbReference type="ChEBI" id="CHEBI:38290"/>
    </cofactor>
</comment>
<dbReference type="GO" id="GO:0005506">
    <property type="term" value="F:iron ion binding"/>
    <property type="evidence" value="ECO:0007669"/>
    <property type="project" value="InterPro"/>
</dbReference>
<name>A0A3S3RJJ5_9ACAR</name>
<evidence type="ECO:0000256" key="2">
    <source>
        <dbReference type="ARBA" id="ARBA00022723"/>
    </source>
</evidence>
<organism evidence="8 9">
    <name type="scientific">Dinothrombium tinctorium</name>
    <dbReference type="NCBI Taxonomy" id="1965070"/>
    <lineage>
        <taxon>Eukaryota</taxon>
        <taxon>Metazoa</taxon>
        <taxon>Ecdysozoa</taxon>
        <taxon>Arthropoda</taxon>
        <taxon>Chelicerata</taxon>
        <taxon>Arachnida</taxon>
        <taxon>Acari</taxon>
        <taxon>Acariformes</taxon>
        <taxon>Trombidiformes</taxon>
        <taxon>Prostigmata</taxon>
        <taxon>Anystina</taxon>
        <taxon>Parasitengona</taxon>
        <taxon>Trombidioidea</taxon>
        <taxon>Trombidiidae</taxon>
        <taxon>Dinothrombium</taxon>
    </lineage>
</organism>
<evidence type="ECO:0000313" key="9">
    <source>
        <dbReference type="Proteomes" id="UP000285301"/>
    </source>
</evidence>
<dbReference type="InterPro" id="IPR044862">
    <property type="entry name" value="Pro_4_hyd_alph_FE2OG_OXY"/>
</dbReference>
<dbReference type="GO" id="GO:0004656">
    <property type="term" value="F:procollagen-proline 4-dioxygenase activity"/>
    <property type="evidence" value="ECO:0007669"/>
    <property type="project" value="TreeGrafter"/>
</dbReference>
<reference evidence="8 9" key="1">
    <citation type="journal article" date="2018" name="Gigascience">
        <title>Genomes of trombidid mites reveal novel predicted allergens and laterally-transferred genes associated with secondary metabolism.</title>
        <authorList>
            <person name="Dong X."/>
            <person name="Chaisiri K."/>
            <person name="Xia D."/>
            <person name="Armstrong S.D."/>
            <person name="Fang Y."/>
            <person name="Donnelly M.J."/>
            <person name="Kadowaki T."/>
            <person name="McGarry J.W."/>
            <person name="Darby A.C."/>
            <person name="Makepeace B.L."/>
        </authorList>
    </citation>
    <scope>NUCLEOTIDE SEQUENCE [LARGE SCALE GENOMIC DNA]</scope>
    <source>
        <strain evidence="8">UoL-WK</strain>
    </source>
</reference>
<proteinExistence type="predicted"/>
<dbReference type="EMBL" id="NCKU01010899">
    <property type="protein sequence ID" value="RWS00626.1"/>
    <property type="molecule type" value="Genomic_DNA"/>
</dbReference>
<protein>
    <submittedName>
        <fullName evidence="8">Prolyl 4-hydroxylase subunit alpha-1-like protein</fullName>
    </submittedName>
</protein>
<dbReference type="GO" id="GO:0005783">
    <property type="term" value="C:endoplasmic reticulum"/>
    <property type="evidence" value="ECO:0007669"/>
    <property type="project" value="TreeGrafter"/>
</dbReference>
<evidence type="ECO:0000256" key="5">
    <source>
        <dbReference type="ARBA" id="ARBA00023002"/>
    </source>
</evidence>
<evidence type="ECO:0000256" key="6">
    <source>
        <dbReference type="ARBA" id="ARBA00023004"/>
    </source>
</evidence>
<keyword evidence="6" id="KW-0408">Iron</keyword>
<evidence type="ECO:0000256" key="4">
    <source>
        <dbReference type="ARBA" id="ARBA00022964"/>
    </source>
</evidence>
<evidence type="ECO:0000256" key="1">
    <source>
        <dbReference type="ARBA" id="ARBA00001961"/>
    </source>
</evidence>
<dbReference type="GO" id="GO:0031418">
    <property type="term" value="F:L-ascorbic acid binding"/>
    <property type="evidence" value="ECO:0007669"/>
    <property type="project" value="UniProtKB-KW"/>
</dbReference>
<evidence type="ECO:0000256" key="3">
    <source>
        <dbReference type="ARBA" id="ARBA00022896"/>
    </source>
</evidence>
<evidence type="ECO:0000259" key="7">
    <source>
        <dbReference type="SMART" id="SM00702"/>
    </source>
</evidence>
<dbReference type="PANTHER" id="PTHR10869:SF216">
    <property type="entry name" value="PROCOLLAGEN-PROLINE 4-DIOXYGENASE"/>
    <property type="match status" value="1"/>
</dbReference>
<accession>A0A3S3RJJ5</accession>
<comment type="caution">
    <text evidence="8">The sequence shown here is derived from an EMBL/GenBank/DDBJ whole genome shotgun (WGS) entry which is preliminary data.</text>
</comment>
<sequence length="257" mass="29483">MKTSDFVILGKRAMENDFYVTGKEWYFEALKSRETDADLKSDEDVEYLYKYASNMMDSSLKCYILNQNNPFHTLQPIKIEELHLNPFVAIYHDFLTDKEIEAIKNSATSKLENPINTKLKASHLYVRQVTMIDENLSTIKILNQRIEAATRLSLQRKTVKVITFGPGGYYSPSHDCLDEQISTQRCNQLATFILNLNEVEVGGEKVFPKLELSIKPKKKSGLLWYNQDFNGKINLDADHGDCPVVIGEKWASYHSLT</sequence>
<dbReference type="AlphaFoldDB" id="A0A3S3RJJ5"/>
<dbReference type="SMART" id="SM00702">
    <property type="entry name" value="P4Hc"/>
    <property type="match status" value="1"/>
</dbReference>
<dbReference type="Gene3D" id="2.60.120.620">
    <property type="entry name" value="q2cbj1_9rhob like domain"/>
    <property type="match status" value="1"/>
</dbReference>
<keyword evidence="2" id="KW-0479">Metal-binding</keyword>
<dbReference type="STRING" id="1965070.A0A3S3RJJ5"/>
<dbReference type="Pfam" id="PF13640">
    <property type="entry name" value="2OG-FeII_Oxy_3"/>
    <property type="match status" value="1"/>
</dbReference>
<evidence type="ECO:0000313" key="8">
    <source>
        <dbReference type="EMBL" id="RWS00626.1"/>
    </source>
</evidence>
<dbReference type="OrthoDB" id="420380at2759"/>
<dbReference type="Proteomes" id="UP000285301">
    <property type="component" value="Unassembled WGS sequence"/>
</dbReference>
<dbReference type="InterPro" id="IPR045054">
    <property type="entry name" value="P4HA-like"/>
</dbReference>
<dbReference type="PANTHER" id="PTHR10869">
    <property type="entry name" value="PROLYL 4-HYDROXYLASE ALPHA SUBUNIT"/>
    <property type="match status" value="1"/>
</dbReference>
<feature type="domain" description="Prolyl 4-hydroxylase alpha subunit" evidence="7">
    <location>
        <begin position="86"/>
        <end position="257"/>
    </location>
</feature>